<gene>
    <name evidence="1" type="ORF">LMG29542_02367</name>
</gene>
<reference evidence="1 2" key="1">
    <citation type="submission" date="2020-04" db="EMBL/GenBank/DDBJ databases">
        <authorList>
            <person name="De Canck E."/>
        </authorList>
    </citation>
    <scope>NUCLEOTIDE SEQUENCE [LARGE SCALE GENOMIC DNA]</scope>
    <source>
        <strain evidence="1 2">LMG 29542</strain>
    </source>
</reference>
<dbReference type="AlphaFoldDB" id="A0A6J5DNB8"/>
<dbReference type="Proteomes" id="UP000494363">
    <property type="component" value="Unassembled WGS sequence"/>
</dbReference>
<dbReference type="EMBL" id="CADIKH010000009">
    <property type="protein sequence ID" value="CAB3754495.1"/>
    <property type="molecule type" value="Genomic_DNA"/>
</dbReference>
<name>A0A6J5DNB8_9BURK</name>
<accession>A0A6J5DNB8</accession>
<proteinExistence type="predicted"/>
<keyword evidence="2" id="KW-1185">Reference proteome</keyword>
<protein>
    <submittedName>
        <fullName evidence="1">Uncharacterized protein</fullName>
    </submittedName>
</protein>
<dbReference type="RefSeq" id="WP_175226635.1">
    <property type="nucleotide sequence ID" value="NZ_CADIKH010000009.1"/>
</dbReference>
<organism evidence="1 2">
    <name type="scientific">Paraburkholderia humisilvae</name>
    <dbReference type="NCBI Taxonomy" id="627669"/>
    <lineage>
        <taxon>Bacteria</taxon>
        <taxon>Pseudomonadati</taxon>
        <taxon>Pseudomonadota</taxon>
        <taxon>Betaproteobacteria</taxon>
        <taxon>Burkholderiales</taxon>
        <taxon>Burkholderiaceae</taxon>
        <taxon>Paraburkholderia</taxon>
    </lineage>
</organism>
<evidence type="ECO:0000313" key="1">
    <source>
        <dbReference type="EMBL" id="CAB3754495.1"/>
    </source>
</evidence>
<sequence length="58" mass="6296">MARGTVVGVGAIVISADRNKRIKRKATREKSHLGKVVMIQVETKPRAGRAAAARKDKI</sequence>
<evidence type="ECO:0000313" key="2">
    <source>
        <dbReference type="Proteomes" id="UP000494363"/>
    </source>
</evidence>